<dbReference type="Proteomes" id="UP000308921">
    <property type="component" value="Segment"/>
</dbReference>
<feature type="domain" description="Calcineurin-like phosphoesterase" evidence="1">
    <location>
        <begin position="1"/>
        <end position="138"/>
    </location>
</feature>
<proteinExistence type="predicted"/>
<dbReference type="EMBL" id="MK770119">
    <property type="protein sequence ID" value="QCW23764.1"/>
    <property type="molecule type" value="Genomic_DNA"/>
</dbReference>
<dbReference type="PANTHER" id="PTHR30337">
    <property type="entry name" value="COMPONENT OF ATP-DEPENDENT DSDNA EXONUCLEASE"/>
    <property type="match status" value="1"/>
</dbReference>
<dbReference type="Pfam" id="PF00149">
    <property type="entry name" value="Metallophos"/>
    <property type="match status" value="1"/>
</dbReference>
<keyword evidence="3" id="KW-1185">Reference proteome</keyword>
<dbReference type="InterPro" id="IPR004843">
    <property type="entry name" value="Calcineurin-like_PHP"/>
</dbReference>
<gene>
    <name evidence="2" type="ORF">AAS21_gp026</name>
</gene>
<dbReference type="GO" id="GO:0016787">
    <property type="term" value="F:hydrolase activity"/>
    <property type="evidence" value="ECO:0007669"/>
    <property type="project" value="InterPro"/>
</dbReference>
<sequence>MKILFTADWHIKLGQDKVPKEFQKNRFMMLSERLHQLFIEHECDLHISGGDIFDVAKPSTEEIELLFAMLKVMDHKGMMYTGNHEMLSKTISCLDHLSDPITRATKDNWEVVHDYRSKDFDIIPYSSLHSKTWKPSESSICFTHVRGTITPHVTPEIELTKFIDHGYNRIFAGDLHSFQNSQEIVENISIMYPGSPLTTSFHRKRTVKTNGAMVIDTKTGRYSWIELGDLPQLIRKTITVGEEMIPDSHDRVIYEVEGDVSQLKAIKNSELLDKRLNTKVLKDAKLDLADKSIVEELETYLKDIQNLDQSTISRLKDVATKYVKRKD</sequence>
<name>A0A4Y5P1B7_9CAUD</name>
<accession>A0A4Y5P1B7</accession>
<keyword evidence="2" id="KW-0378">Hydrolase</keyword>
<keyword evidence="2" id="KW-0255">Endonuclease</keyword>
<protein>
    <submittedName>
        <fullName evidence="2">Recombination-related endonuclease</fullName>
    </submittedName>
</protein>
<dbReference type="PANTHER" id="PTHR30337:SF0">
    <property type="entry name" value="NUCLEASE SBCCD SUBUNIT D"/>
    <property type="match status" value="1"/>
</dbReference>
<dbReference type="GO" id="GO:0004519">
    <property type="term" value="F:endonuclease activity"/>
    <property type="evidence" value="ECO:0007669"/>
    <property type="project" value="UniProtKB-KW"/>
</dbReference>
<evidence type="ECO:0000313" key="2">
    <source>
        <dbReference type="EMBL" id="QCW23764.1"/>
    </source>
</evidence>
<reference evidence="2 3" key="1">
    <citation type="submission" date="2019-04" db="EMBL/GenBank/DDBJ databases">
        <title>Complete genome sequence of Pantoea bacteriophage vB_PagS_AAS21.</title>
        <authorList>
            <person name="Truncaite L."/>
            <person name="Simoliuniene M."/>
            <person name="Zajanckauskaite A."/>
            <person name="Meskys R."/>
            <person name="Simoliunas E."/>
        </authorList>
    </citation>
    <scope>NUCLEOTIDE SEQUENCE [LARGE SCALE GENOMIC DNA]</scope>
</reference>
<evidence type="ECO:0000313" key="3">
    <source>
        <dbReference type="Proteomes" id="UP000308921"/>
    </source>
</evidence>
<dbReference type="InterPro" id="IPR050535">
    <property type="entry name" value="DNA_Repair-Maintenance_Comp"/>
</dbReference>
<organism evidence="2 3">
    <name type="scientific">Pantoea phage vB_PagS_AAS21</name>
    <dbReference type="NCBI Taxonomy" id="2575261"/>
    <lineage>
        <taxon>Viruses</taxon>
        <taxon>Duplodnaviria</taxon>
        <taxon>Heunggongvirae</taxon>
        <taxon>Uroviricota</taxon>
        <taxon>Caudoviricetes</taxon>
        <taxon>Demerecviridae</taxon>
        <taxon>Keyvirus</taxon>
        <taxon>Keyvirus AAS21</taxon>
    </lineage>
</organism>
<keyword evidence="2" id="KW-0540">Nuclease</keyword>
<dbReference type="Gene3D" id="3.60.21.10">
    <property type="match status" value="1"/>
</dbReference>
<dbReference type="SUPFAM" id="SSF56300">
    <property type="entry name" value="Metallo-dependent phosphatases"/>
    <property type="match status" value="1"/>
</dbReference>
<dbReference type="InterPro" id="IPR029052">
    <property type="entry name" value="Metallo-depent_PP-like"/>
</dbReference>
<evidence type="ECO:0000259" key="1">
    <source>
        <dbReference type="Pfam" id="PF00149"/>
    </source>
</evidence>